<dbReference type="Pfam" id="PF17682">
    <property type="entry name" value="Tau95_N"/>
    <property type="match status" value="1"/>
</dbReference>
<accession>A0ABM1MPN5</accession>
<dbReference type="InterPro" id="IPR040454">
    <property type="entry name" value="TF_IIIC_Tfc1/Sfc1"/>
</dbReference>
<reference evidence="9" key="1">
    <citation type="submission" date="2025-08" db="UniProtKB">
        <authorList>
            <consortium name="RefSeq"/>
        </authorList>
    </citation>
    <scope>IDENTIFICATION</scope>
    <source>
        <tissue evidence="9">Whole Larva</tissue>
    </source>
</reference>
<proteinExistence type="predicted"/>
<dbReference type="GeneID" id="108562638"/>
<evidence type="ECO:0000256" key="3">
    <source>
        <dbReference type="ARBA" id="ARBA00023163"/>
    </source>
</evidence>
<protein>
    <submittedName>
        <fullName evidence="9">General transcription factor 3C polypeptide 5</fullName>
    </submittedName>
</protein>
<dbReference type="Proteomes" id="UP000695000">
    <property type="component" value="Unplaced"/>
</dbReference>
<evidence type="ECO:0000256" key="5">
    <source>
        <dbReference type="SAM" id="MobiDB-lite"/>
    </source>
</evidence>
<comment type="subcellular location">
    <subcellularLocation>
        <location evidence="1">Nucleus</location>
    </subcellularLocation>
</comment>
<evidence type="ECO:0000313" key="9">
    <source>
        <dbReference type="RefSeq" id="XP_017776535.1"/>
    </source>
</evidence>
<dbReference type="Pfam" id="PF09734">
    <property type="entry name" value="Tau95"/>
    <property type="match status" value="1"/>
</dbReference>
<evidence type="ECO:0000256" key="2">
    <source>
        <dbReference type="ARBA" id="ARBA00023125"/>
    </source>
</evidence>
<dbReference type="InterPro" id="IPR041499">
    <property type="entry name" value="Tfc1/Sfc1_N"/>
</dbReference>
<feature type="region of interest" description="Disordered" evidence="5">
    <location>
        <begin position="446"/>
        <end position="522"/>
    </location>
</feature>
<organism evidence="8 9">
    <name type="scientific">Nicrophorus vespilloides</name>
    <name type="common">Boreal carrion beetle</name>
    <dbReference type="NCBI Taxonomy" id="110193"/>
    <lineage>
        <taxon>Eukaryota</taxon>
        <taxon>Metazoa</taxon>
        <taxon>Ecdysozoa</taxon>
        <taxon>Arthropoda</taxon>
        <taxon>Hexapoda</taxon>
        <taxon>Insecta</taxon>
        <taxon>Pterygota</taxon>
        <taxon>Neoptera</taxon>
        <taxon>Endopterygota</taxon>
        <taxon>Coleoptera</taxon>
        <taxon>Polyphaga</taxon>
        <taxon>Staphyliniformia</taxon>
        <taxon>Silphidae</taxon>
        <taxon>Nicrophorinae</taxon>
        <taxon>Nicrophorus</taxon>
    </lineage>
</organism>
<dbReference type="RefSeq" id="XP_017776535.1">
    <property type="nucleotide sequence ID" value="XM_017921046.1"/>
</dbReference>
<keyword evidence="2" id="KW-0238">DNA-binding</keyword>
<evidence type="ECO:0000259" key="6">
    <source>
        <dbReference type="Pfam" id="PF09734"/>
    </source>
</evidence>
<evidence type="ECO:0000256" key="4">
    <source>
        <dbReference type="ARBA" id="ARBA00023242"/>
    </source>
</evidence>
<feature type="compositionally biased region" description="Acidic residues" evidence="5">
    <location>
        <begin position="490"/>
        <end position="502"/>
    </location>
</feature>
<feature type="domain" description="Transcription factor IIIC subunit 5 HTH" evidence="6">
    <location>
        <begin position="172"/>
        <end position="323"/>
    </location>
</feature>
<sequence length="522" mass="60230">MDLEEETPSNNEIRPTSETNTLNDVTKLVCVQYPGIVKNVDKAIETLGGLEQLQIATGNVKTNLELNFRPTSLYSKPSVSEKDTKPLLLVKVRYKKSEENEKATNEVIDYNVVGMSALSFKFNRLCDFQYLPLLPKEPTEKEDELEYIYKKIVPSTLPSANWINDNADVPLFFPPTTFSKLNSSNNSLHFERSNFYKGKFTEDTYQKIKQQHTHKRKENVTNCTHMLTFEEDIPQQPSAENVERLFRFTNGLDKLKELFEERPIWSRQALLYDTGFTVEQLKHILPKVAYYYLNGPWRVMWIRFGYNPKKDPNAKIYQTLDIRIRSSAGFKMKIRRKRPLVADLVKQSKFSLQNEIKLKNKKEVTENSFILRPNSMPAARQLFYQYCDIKLPEVEAMFARLPPTPSNAVCDKNNGWLPSGFALLCREIANKYIGEDIKNQFLKEKQDGEEKAQEEEPSIICDTYEVSDTSSSSSESEDENPPPNNQHDMEETDNEIDMETVDEVNKLVSGRKTPEQGPSSSF</sequence>
<dbReference type="InterPro" id="IPR019136">
    <property type="entry name" value="TF_IIIC_su-5_HTH"/>
</dbReference>
<gene>
    <name evidence="9" type="primary">LOC108562638</name>
</gene>
<keyword evidence="8" id="KW-1185">Reference proteome</keyword>
<name>A0ABM1MPN5_NICVS</name>
<dbReference type="PANTHER" id="PTHR13230">
    <property type="entry name" value="GENERAL TRANSCRIPTION FACTOR IIIC, POLYPEPTIDE 5"/>
    <property type="match status" value="1"/>
</dbReference>
<keyword evidence="3" id="KW-0804">Transcription</keyword>
<evidence type="ECO:0000259" key="7">
    <source>
        <dbReference type="Pfam" id="PF17682"/>
    </source>
</evidence>
<keyword evidence="4" id="KW-0539">Nucleus</keyword>
<dbReference type="PANTHER" id="PTHR13230:SF5">
    <property type="entry name" value="GENERAL TRANSCRIPTION FACTOR 3C POLYPEPTIDE 5"/>
    <property type="match status" value="1"/>
</dbReference>
<feature type="domain" description="Transcription factor IIIC subunit Tfc1/Sfc1 triple barrel" evidence="7">
    <location>
        <begin position="29"/>
        <end position="131"/>
    </location>
</feature>
<dbReference type="InterPro" id="IPR042536">
    <property type="entry name" value="TFIIIC_tauA_Sfc1"/>
</dbReference>
<dbReference type="Gene3D" id="3.30.200.160">
    <property type="entry name" value="TFIIIC, subcomplex tauA, subunit Sfc1, barrel domain"/>
    <property type="match status" value="1"/>
</dbReference>
<evidence type="ECO:0000256" key="1">
    <source>
        <dbReference type="ARBA" id="ARBA00004123"/>
    </source>
</evidence>
<evidence type="ECO:0000313" key="8">
    <source>
        <dbReference type="Proteomes" id="UP000695000"/>
    </source>
</evidence>